<accession>A0A3A4BDI2</accession>
<reference evidence="2 3" key="1">
    <citation type="submission" date="2018-09" db="EMBL/GenBank/DDBJ databases">
        <title>YIM 75507 draft genome.</title>
        <authorList>
            <person name="Tang S."/>
            <person name="Feng Y."/>
        </authorList>
    </citation>
    <scope>NUCLEOTIDE SEQUENCE [LARGE SCALE GENOMIC DNA]</scope>
    <source>
        <strain evidence="2 3">YIM 75507</strain>
    </source>
</reference>
<name>A0A3A4BDI2_9ACTN</name>
<dbReference type="Pfam" id="PF13228">
    <property type="entry name" value="DUF4037"/>
    <property type="match status" value="1"/>
</dbReference>
<dbReference type="Proteomes" id="UP000265768">
    <property type="component" value="Unassembled WGS sequence"/>
</dbReference>
<comment type="caution">
    <text evidence="2">The sequence shown here is derived from an EMBL/GenBank/DDBJ whole genome shotgun (WGS) entry which is preliminary data.</text>
</comment>
<sequence>MTGFMPGLELSRRFYAEAVRPALDTAYPGLPHAAALVGAGSEVLGFDTPRSADREWGPRLHLFLTPADRVRLAPRLTAALTGLLPADFRGYPTRVARAGDAAPRLQVVVTDVGRWFGAELGFDPRREPGLLDWLATPWQRLAGCVGGEVFHDDLGELTAVRERLAWYPRELWSYVLACQWQRVAREEGFMARSGEAGDELGSAVVAGRLARDLMRLCLLARRRYPPYAKWLGSAFRRVPGTAEIGQGLARVLAAPSWREREEHLCAVYRRVAGLHNRLGLTEPLDPEPRALAGRPFRVLGAERFSQALLSRVTDARIRGLPPVGCVDQFADSADVLEHPARARAAARALLGLPSAA</sequence>
<feature type="domain" description="DUF4037" evidence="1">
    <location>
        <begin position="133"/>
        <end position="231"/>
    </location>
</feature>
<dbReference type="EMBL" id="QZEY01000001">
    <property type="protein sequence ID" value="RJL36156.1"/>
    <property type="molecule type" value="Genomic_DNA"/>
</dbReference>
<keyword evidence="3" id="KW-1185">Reference proteome</keyword>
<gene>
    <name evidence="2" type="ORF">D5H75_00295</name>
</gene>
<dbReference type="OrthoDB" id="3030at2"/>
<dbReference type="AlphaFoldDB" id="A0A3A4BDI2"/>
<organism evidence="2 3">
    <name type="scientific">Bailinhaonella thermotolerans</name>
    <dbReference type="NCBI Taxonomy" id="1070861"/>
    <lineage>
        <taxon>Bacteria</taxon>
        <taxon>Bacillati</taxon>
        <taxon>Actinomycetota</taxon>
        <taxon>Actinomycetes</taxon>
        <taxon>Streptosporangiales</taxon>
        <taxon>Streptosporangiaceae</taxon>
        <taxon>Bailinhaonella</taxon>
    </lineage>
</organism>
<evidence type="ECO:0000259" key="1">
    <source>
        <dbReference type="Pfam" id="PF13228"/>
    </source>
</evidence>
<protein>
    <submittedName>
        <fullName evidence="2">DUF4037 domain-containing protein</fullName>
    </submittedName>
</protein>
<evidence type="ECO:0000313" key="3">
    <source>
        <dbReference type="Proteomes" id="UP000265768"/>
    </source>
</evidence>
<dbReference type="InterPro" id="IPR025117">
    <property type="entry name" value="DUF4037"/>
</dbReference>
<proteinExistence type="predicted"/>
<evidence type="ECO:0000313" key="2">
    <source>
        <dbReference type="EMBL" id="RJL36156.1"/>
    </source>
</evidence>